<dbReference type="EMBL" id="CP003587">
    <property type="protein sequence ID" value="AGY59303.1"/>
    <property type="molecule type" value="Genomic_DNA"/>
</dbReference>
<dbReference type="KEGG" id="glj:GKIL_3057"/>
<name>U5QKA9_GLOK1</name>
<gene>
    <name evidence="1" type="ORF">GKIL_3057</name>
</gene>
<dbReference type="Proteomes" id="UP000017396">
    <property type="component" value="Chromosome"/>
</dbReference>
<reference evidence="1 2" key="1">
    <citation type="journal article" date="2013" name="PLoS ONE">
        <title>Cultivation and Complete Genome Sequencing of Gloeobacter kilaueensis sp. nov., from a Lava Cave in Kilauea Caldera, Hawai'i.</title>
        <authorList>
            <person name="Saw J.H."/>
            <person name="Schatz M."/>
            <person name="Brown M.V."/>
            <person name="Kunkel D.D."/>
            <person name="Foster J.S."/>
            <person name="Shick H."/>
            <person name="Christensen S."/>
            <person name="Hou S."/>
            <person name="Wan X."/>
            <person name="Donachie S.P."/>
        </authorList>
    </citation>
    <scope>NUCLEOTIDE SEQUENCE [LARGE SCALE GENOMIC DNA]</scope>
    <source>
        <strain evidence="2">JS</strain>
    </source>
</reference>
<dbReference type="HOGENOM" id="CLU_078800_0_0_3"/>
<organism evidence="1 2">
    <name type="scientific">Gloeobacter kilaueensis (strain ATCC BAA-2537 / CCAP 1431/1 / ULC 316 / JS1)</name>
    <dbReference type="NCBI Taxonomy" id="1183438"/>
    <lineage>
        <taxon>Bacteria</taxon>
        <taxon>Bacillati</taxon>
        <taxon>Cyanobacteriota</taxon>
        <taxon>Cyanophyceae</taxon>
        <taxon>Gloeobacterales</taxon>
        <taxon>Gloeobacteraceae</taxon>
        <taxon>Gloeobacter</taxon>
    </lineage>
</organism>
<dbReference type="PATRIC" id="fig|1183438.3.peg.3007"/>
<evidence type="ECO:0000313" key="2">
    <source>
        <dbReference type="Proteomes" id="UP000017396"/>
    </source>
</evidence>
<accession>U5QKA9</accession>
<protein>
    <recommendedName>
        <fullName evidence="3">HTH cro/C1-type domain-containing protein</fullName>
    </recommendedName>
</protein>
<keyword evidence="2" id="KW-1185">Reference proteome</keyword>
<dbReference type="OrthoDB" id="582213at2"/>
<sequence length="213" mass="23484">MPSHDALLRSYMQSVGIESWRQLARRCGVSARAVQLVRRGEADQLRTRAAQQLAAGLAVDLPTFLGDFGRLDLPRSPRDRDALWAECRRLQQQLDEQKALLTAQFRTQTAGQLLALLVQAPTLREAALKNPALKAASFVHLLAPLESLMADWGYRTIGAVWQPVSFDPDLHQPDSEKIVPGEAVYVRFVGYRSDDGAVLCKAKVSRTLPGGSP</sequence>
<dbReference type="AlphaFoldDB" id="U5QKA9"/>
<proteinExistence type="predicted"/>
<evidence type="ECO:0000313" key="1">
    <source>
        <dbReference type="EMBL" id="AGY59303.1"/>
    </source>
</evidence>
<dbReference type="STRING" id="1183438.GKIL_3057"/>
<dbReference type="eggNOG" id="COG0576">
    <property type="taxonomic scope" value="Bacteria"/>
</dbReference>
<evidence type="ECO:0008006" key="3">
    <source>
        <dbReference type="Google" id="ProtNLM"/>
    </source>
</evidence>